<evidence type="ECO:0000256" key="3">
    <source>
        <dbReference type="ARBA" id="ARBA00021872"/>
    </source>
</evidence>
<evidence type="ECO:0000256" key="4">
    <source>
        <dbReference type="ARBA" id="ARBA00022605"/>
    </source>
</evidence>
<protein>
    <recommendedName>
        <fullName evidence="3">Prephenate dehydratase</fullName>
        <ecNumber evidence="2">4.2.1.51</ecNumber>
    </recommendedName>
</protein>
<dbReference type="InterPro" id="IPR045865">
    <property type="entry name" value="ACT-like_dom_sf"/>
</dbReference>
<dbReference type="Proteomes" id="UP001525379">
    <property type="component" value="Unassembled WGS sequence"/>
</dbReference>
<dbReference type="EC" id="4.2.1.51" evidence="2"/>
<dbReference type="NCBIfam" id="NF008865">
    <property type="entry name" value="PRK11898.1"/>
    <property type="match status" value="1"/>
</dbReference>
<dbReference type="PROSITE" id="PS51671">
    <property type="entry name" value="ACT"/>
    <property type="match status" value="1"/>
</dbReference>
<reference evidence="11 12" key="1">
    <citation type="submission" date="2022-04" db="EMBL/GenBank/DDBJ databases">
        <title>Human microbiome associated bacterial genomes.</title>
        <authorList>
            <person name="Sandstrom S."/>
            <person name="Salamzade R."/>
            <person name="Kalan L.R."/>
        </authorList>
    </citation>
    <scope>NUCLEOTIDE SEQUENCE [LARGE SCALE GENOMIC DNA]</scope>
    <source>
        <strain evidence="12">p3-SID1799</strain>
    </source>
</reference>
<dbReference type="SUPFAM" id="SSF53850">
    <property type="entry name" value="Periplasmic binding protein-like II"/>
    <property type="match status" value="1"/>
</dbReference>
<keyword evidence="5" id="KW-0057">Aromatic amino acid biosynthesis</keyword>
<accession>A0ABT2HVK6</accession>
<organism evidence="11 12">
    <name type="scientific">Pseudoclavibacter albus</name>
    <dbReference type="NCBI Taxonomy" id="272241"/>
    <lineage>
        <taxon>Bacteria</taxon>
        <taxon>Bacillati</taxon>
        <taxon>Actinomycetota</taxon>
        <taxon>Actinomycetes</taxon>
        <taxon>Micrococcales</taxon>
        <taxon>Microbacteriaceae</taxon>
        <taxon>Pseudoclavibacter</taxon>
    </lineage>
</organism>
<evidence type="ECO:0000259" key="9">
    <source>
        <dbReference type="PROSITE" id="PS51171"/>
    </source>
</evidence>
<comment type="catalytic activity">
    <reaction evidence="8">
        <text>prephenate + H(+) = 3-phenylpyruvate + CO2 + H2O</text>
        <dbReference type="Rhea" id="RHEA:21648"/>
        <dbReference type="ChEBI" id="CHEBI:15377"/>
        <dbReference type="ChEBI" id="CHEBI:15378"/>
        <dbReference type="ChEBI" id="CHEBI:16526"/>
        <dbReference type="ChEBI" id="CHEBI:18005"/>
        <dbReference type="ChEBI" id="CHEBI:29934"/>
        <dbReference type="EC" id="4.2.1.51"/>
    </reaction>
</comment>
<evidence type="ECO:0000259" key="10">
    <source>
        <dbReference type="PROSITE" id="PS51671"/>
    </source>
</evidence>
<evidence type="ECO:0000256" key="1">
    <source>
        <dbReference type="ARBA" id="ARBA00004741"/>
    </source>
</evidence>
<keyword evidence="7 11" id="KW-0456">Lyase</keyword>
<proteinExistence type="predicted"/>
<feature type="domain" description="Prephenate dehydratase" evidence="9">
    <location>
        <begin position="11"/>
        <end position="189"/>
    </location>
</feature>
<keyword evidence="12" id="KW-1185">Reference proteome</keyword>
<dbReference type="InterPro" id="IPR002912">
    <property type="entry name" value="ACT_dom"/>
</dbReference>
<dbReference type="PROSITE" id="PS51171">
    <property type="entry name" value="PREPHENATE_DEHYDR_3"/>
    <property type="match status" value="1"/>
</dbReference>
<feature type="domain" description="ACT" evidence="10">
    <location>
        <begin position="204"/>
        <end position="285"/>
    </location>
</feature>
<evidence type="ECO:0000313" key="12">
    <source>
        <dbReference type="Proteomes" id="UP001525379"/>
    </source>
</evidence>
<gene>
    <name evidence="11" type="primary">pheA</name>
    <name evidence="11" type="ORF">M3D15_03220</name>
</gene>
<dbReference type="InterPro" id="IPR001086">
    <property type="entry name" value="Preph_deHydtase"/>
</dbReference>
<dbReference type="EMBL" id="JALXSQ010000008">
    <property type="protein sequence ID" value="MCT2042353.1"/>
    <property type="molecule type" value="Genomic_DNA"/>
</dbReference>
<dbReference type="PIRSF" id="PIRSF001500">
    <property type="entry name" value="Chor_mut_pdt_Ppr"/>
    <property type="match status" value="1"/>
</dbReference>
<comment type="caution">
    <text evidence="11">The sequence shown here is derived from an EMBL/GenBank/DDBJ whole genome shotgun (WGS) entry which is preliminary data.</text>
</comment>
<evidence type="ECO:0000256" key="6">
    <source>
        <dbReference type="ARBA" id="ARBA00023222"/>
    </source>
</evidence>
<dbReference type="Pfam" id="PF01842">
    <property type="entry name" value="ACT"/>
    <property type="match status" value="1"/>
</dbReference>
<comment type="pathway">
    <text evidence="1">Amino-acid biosynthesis; L-phenylalanine biosynthesis; phenylpyruvate from prephenate: step 1/1.</text>
</comment>
<dbReference type="RefSeq" id="WP_260103900.1">
    <property type="nucleotide sequence ID" value="NZ_JALXSQ010000008.1"/>
</dbReference>
<dbReference type="SUPFAM" id="SSF55021">
    <property type="entry name" value="ACT-like"/>
    <property type="match status" value="1"/>
</dbReference>
<evidence type="ECO:0000256" key="8">
    <source>
        <dbReference type="ARBA" id="ARBA00047848"/>
    </source>
</evidence>
<evidence type="ECO:0000256" key="5">
    <source>
        <dbReference type="ARBA" id="ARBA00023141"/>
    </source>
</evidence>
<keyword evidence="6" id="KW-0584">Phenylalanine biosynthesis</keyword>
<evidence type="ECO:0000256" key="7">
    <source>
        <dbReference type="ARBA" id="ARBA00023239"/>
    </source>
</evidence>
<dbReference type="PANTHER" id="PTHR21022">
    <property type="entry name" value="PREPHENATE DEHYDRATASE P PROTEIN"/>
    <property type="match status" value="1"/>
</dbReference>
<dbReference type="GO" id="GO:0004664">
    <property type="term" value="F:prephenate dehydratase activity"/>
    <property type="evidence" value="ECO:0007669"/>
    <property type="project" value="UniProtKB-EC"/>
</dbReference>
<evidence type="ECO:0000313" key="11">
    <source>
        <dbReference type="EMBL" id="MCT2042353.1"/>
    </source>
</evidence>
<dbReference type="PANTHER" id="PTHR21022:SF19">
    <property type="entry name" value="PREPHENATE DEHYDRATASE-RELATED"/>
    <property type="match status" value="1"/>
</dbReference>
<dbReference type="CDD" id="cd13632">
    <property type="entry name" value="PBP2_Aa-PDT_like"/>
    <property type="match status" value="1"/>
</dbReference>
<keyword evidence="4" id="KW-0028">Amino-acid biosynthesis</keyword>
<sequence length="324" mass="35059">MIAELRERIENYSYLGPKGTFTEAALALAPEAAGKPWRAVNNVPEAVQDVVEGRSVGAMIAIENSIEGGVTASQDALASTPGLRIRGEYVVPIRFCLAVRPGTKLEEVTTVAAHPVAYGQCRRWLAEHLPAHSHLPASSNVASAEQLFEAGVDAAITPPTITEHLPVELIASDLQDNHTAQTRFVLVGMNQQVPEPTGRDKTSIIVELPEDRPGALLEMLEQISTRGINMTMITSRPVPDKPGNYRFVVDLDGHLHDARVADALLGIRRFCPKLIFLGSYPRVGVVLKQADLAHSDERFAAARAWLASLEAEDAQDDRASSPSV</sequence>
<dbReference type="Gene3D" id="3.30.70.260">
    <property type="match status" value="1"/>
</dbReference>
<name>A0ABT2HVK6_9MICO</name>
<dbReference type="Gene3D" id="3.40.190.10">
    <property type="entry name" value="Periplasmic binding protein-like II"/>
    <property type="match status" value="2"/>
</dbReference>
<dbReference type="Pfam" id="PF00800">
    <property type="entry name" value="PDT"/>
    <property type="match status" value="1"/>
</dbReference>
<evidence type="ECO:0000256" key="2">
    <source>
        <dbReference type="ARBA" id="ARBA00013147"/>
    </source>
</evidence>
<dbReference type="InterPro" id="IPR008242">
    <property type="entry name" value="Chor_mutase/pphenate_deHydtase"/>
</dbReference>
<dbReference type="CDD" id="cd04905">
    <property type="entry name" value="ACT_CM-PDT"/>
    <property type="match status" value="1"/>
</dbReference>